<dbReference type="EMBL" id="JBBJCI010000417">
    <property type="protein sequence ID" value="KAK7231323.1"/>
    <property type="molecule type" value="Genomic_DNA"/>
</dbReference>
<evidence type="ECO:0000313" key="3">
    <source>
        <dbReference type="Proteomes" id="UP001363151"/>
    </source>
</evidence>
<feature type="compositionally biased region" description="Basic and acidic residues" evidence="1">
    <location>
        <begin position="32"/>
        <end position="48"/>
    </location>
</feature>
<reference evidence="2 3" key="1">
    <citation type="submission" date="2024-03" db="EMBL/GenBank/DDBJ databases">
        <title>Aureococcus anophagefferens CCMP1851 and Kratosvirus quantuckense: Draft genome of a second virus-susceptible host strain in the model system.</title>
        <authorList>
            <person name="Chase E."/>
            <person name="Truchon A.R."/>
            <person name="Schepens W."/>
            <person name="Wilhelm S.W."/>
        </authorList>
    </citation>
    <scope>NUCLEOTIDE SEQUENCE [LARGE SCALE GENOMIC DNA]</scope>
    <source>
        <strain evidence="2 3">CCMP1851</strain>
    </source>
</reference>
<feature type="region of interest" description="Disordered" evidence="1">
    <location>
        <begin position="1"/>
        <end position="72"/>
    </location>
</feature>
<gene>
    <name evidence="2" type="ORF">SO694_0007319</name>
</gene>
<organism evidence="2 3">
    <name type="scientific">Aureococcus anophagefferens</name>
    <name type="common">Harmful bloom alga</name>
    <dbReference type="NCBI Taxonomy" id="44056"/>
    <lineage>
        <taxon>Eukaryota</taxon>
        <taxon>Sar</taxon>
        <taxon>Stramenopiles</taxon>
        <taxon>Ochrophyta</taxon>
        <taxon>Pelagophyceae</taxon>
        <taxon>Pelagomonadales</taxon>
        <taxon>Pelagomonadaceae</taxon>
        <taxon>Aureococcus</taxon>
    </lineage>
</organism>
<dbReference type="Proteomes" id="UP001363151">
    <property type="component" value="Unassembled WGS sequence"/>
</dbReference>
<dbReference type="Gene3D" id="1.25.40.10">
    <property type="entry name" value="Tetratricopeptide repeat domain"/>
    <property type="match status" value="1"/>
</dbReference>
<accession>A0ABR1FIG6</accession>
<dbReference type="SUPFAM" id="SSF48452">
    <property type="entry name" value="TPR-like"/>
    <property type="match status" value="1"/>
</dbReference>
<dbReference type="InterPro" id="IPR011990">
    <property type="entry name" value="TPR-like_helical_dom_sf"/>
</dbReference>
<keyword evidence="3" id="KW-1185">Reference proteome</keyword>
<evidence type="ECO:0000313" key="2">
    <source>
        <dbReference type="EMBL" id="KAK7231323.1"/>
    </source>
</evidence>
<evidence type="ECO:0000256" key="1">
    <source>
        <dbReference type="SAM" id="MobiDB-lite"/>
    </source>
</evidence>
<comment type="caution">
    <text evidence="2">The sequence shown here is derived from an EMBL/GenBank/DDBJ whole genome shotgun (WGS) entry which is preliminary data.</text>
</comment>
<protein>
    <submittedName>
        <fullName evidence="2">Uncharacterized protein</fullName>
    </submittedName>
</protein>
<sequence>MSELEATSPPPQQAQPDLGPRKDGAPGATNKALHDQRYYKDRVCDAPRKLATVAPPKKIGGAPRPKKRLDPKLGDLDSYRVVACDAPVRLDAAPEPPPRGAPPSHAVFDKRYSETVVCDAPKKLGKDYGPAEGSFLRDRGSEAFRAGKLDDAELAYIGALKIDEDDAKASGNLAAVYLKKKNWAQAFTYAAGAVRTAKPGDPVGKWNYRVARALFALRQYDKCVLILDRAVACADCRADAKLLADCLATKKAAVAAQERRRDQALEKVM</sequence>
<proteinExistence type="predicted"/>
<name>A0ABR1FIG6_AURAN</name>